<dbReference type="RefSeq" id="WP_319988156.1">
    <property type="nucleotide sequence ID" value="NZ_JAXAVV010000020.1"/>
</dbReference>
<dbReference type="Proteomes" id="UP001271792">
    <property type="component" value="Unassembled WGS sequence"/>
</dbReference>
<organism evidence="2 3">
    <name type="scientific">Lentzea kristufekii</name>
    <dbReference type="NCBI Taxonomy" id="3095430"/>
    <lineage>
        <taxon>Bacteria</taxon>
        <taxon>Bacillati</taxon>
        <taxon>Actinomycetota</taxon>
        <taxon>Actinomycetes</taxon>
        <taxon>Pseudonocardiales</taxon>
        <taxon>Pseudonocardiaceae</taxon>
        <taxon>Lentzea</taxon>
    </lineage>
</organism>
<accession>A0ABU4U1B3</accession>
<gene>
    <name evidence="2" type="ORF">SK571_33760</name>
</gene>
<evidence type="ECO:0000313" key="3">
    <source>
        <dbReference type="Proteomes" id="UP001271792"/>
    </source>
</evidence>
<dbReference type="EMBL" id="JAXAVV010000020">
    <property type="protein sequence ID" value="MDX8054364.1"/>
    <property type="molecule type" value="Genomic_DNA"/>
</dbReference>
<evidence type="ECO:0000313" key="2">
    <source>
        <dbReference type="EMBL" id="MDX8054364.1"/>
    </source>
</evidence>
<reference evidence="2 3" key="2">
    <citation type="submission" date="2023-11" db="EMBL/GenBank/DDBJ databases">
        <authorList>
            <person name="Lara A.C."/>
            <person name="Chronakova A."/>
        </authorList>
    </citation>
    <scope>NUCLEOTIDE SEQUENCE [LARGE SCALE GENOMIC DNA]</scope>
    <source>
        <strain evidence="2 3">BCCO 10_0798</strain>
    </source>
</reference>
<keyword evidence="3" id="KW-1185">Reference proteome</keyword>
<reference evidence="2 3" key="1">
    <citation type="submission" date="2023-11" db="EMBL/GenBank/DDBJ databases">
        <title>Lentzea sokolovensis, sp. nov., Lentzea kristufkii, sp. nov., and Lentzea miocenensis, sp. nov., rare actinobacteria from Sokolov Coal Basin, Miocene lacustrine sediment, Czech Republic.</title>
        <authorList>
            <person name="Lara A."/>
            <person name="Kotroba L."/>
            <person name="Nouioui I."/>
            <person name="Neumann-Schaal M."/>
            <person name="Mast Y."/>
            <person name="Chronakova A."/>
        </authorList>
    </citation>
    <scope>NUCLEOTIDE SEQUENCE [LARGE SCALE GENOMIC DNA]</scope>
    <source>
        <strain evidence="2 3">BCCO 10_0798</strain>
    </source>
</reference>
<proteinExistence type="predicted"/>
<feature type="compositionally biased region" description="Basic residues" evidence="1">
    <location>
        <begin position="1"/>
        <end position="17"/>
    </location>
</feature>
<feature type="compositionally biased region" description="Low complexity" evidence="1">
    <location>
        <begin position="18"/>
        <end position="28"/>
    </location>
</feature>
<name>A0ABU4U1B3_9PSEU</name>
<comment type="caution">
    <text evidence="2">The sequence shown here is derived from an EMBL/GenBank/DDBJ whole genome shotgun (WGS) entry which is preliminary data.</text>
</comment>
<protein>
    <submittedName>
        <fullName evidence="2">Uncharacterized protein</fullName>
    </submittedName>
</protein>
<evidence type="ECO:0000256" key="1">
    <source>
        <dbReference type="SAM" id="MobiDB-lite"/>
    </source>
</evidence>
<feature type="region of interest" description="Disordered" evidence="1">
    <location>
        <begin position="1"/>
        <end position="44"/>
    </location>
</feature>
<sequence>MWTPRRSAHGLLGRRRTAGTAGPGATAGHADRSGDQRYSGSFGVGMRLLPKPEAEALAGTPLEDGVESETNTTQCLYADPTSGPVAQVEVFVGNGAKKFLDIDRELAHEFTEVPGIGDEEHAEDNAIFARVATTWFAVRLVRLNDPAENAPALISAVRAVADRMRTTS</sequence>